<evidence type="ECO:0000256" key="7">
    <source>
        <dbReference type="ARBA" id="ARBA00023180"/>
    </source>
</evidence>
<dbReference type="EMBL" id="SMOL01000553">
    <property type="protein sequence ID" value="KAB2608220.1"/>
    <property type="molecule type" value="Genomic_DNA"/>
</dbReference>
<dbReference type="OrthoDB" id="733107at2759"/>
<reference evidence="10 11" key="1">
    <citation type="submission" date="2019-09" db="EMBL/GenBank/DDBJ databases">
        <authorList>
            <person name="Ou C."/>
        </authorList>
    </citation>
    <scope>NUCLEOTIDE SEQUENCE [LARGE SCALE GENOMIC DNA]</scope>
    <source>
        <strain evidence="10">S2</strain>
        <tissue evidence="10">Leaf</tissue>
    </source>
</reference>
<evidence type="ECO:0000256" key="8">
    <source>
        <dbReference type="SAM" id="SignalP"/>
    </source>
</evidence>
<keyword evidence="10" id="KW-0418">Kinase</keyword>
<keyword evidence="10" id="KW-0430">Lectin</keyword>
<dbReference type="GO" id="GO:0016301">
    <property type="term" value="F:kinase activity"/>
    <property type="evidence" value="ECO:0007669"/>
    <property type="project" value="UniProtKB-KW"/>
</dbReference>
<evidence type="ECO:0000256" key="3">
    <source>
        <dbReference type="ARBA" id="ARBA00022729"/>
    </source>
</evidence>
<dbReference type="PANTHER" id="PTHR47974">
    <property type="entry name" value="OS07G0415500 PROTEIN"/>
    <property type="match status" value="1"/>
</dbReference>
<organism evidence="10 11">
    <name type="scientific">Pyrus ussuriensis x Pyrus communis</name>
    <dbReference type="NCBI Taxonomy" id="2448454"/>
    <lineage>
        <taxon>Eukaryota</taxon>
        <taxon>Viridiplantae</taxon>
        <taxon>Streptophyta</taxon>
        <taxon>Embryophyta</taxon>
        <taxon>Tracheophyta</taxon>
        <taxon>Spermatophyta</taxon>
        <taxon>Magnoliopsida</taxon>
        <taxon>eudicotyledons</taxon>
        <taxon>Gunneridae</taxon>
        <taxon>Pentapetalae</taxon>
        <taxon>rosids</taxon>
        <taxon>fabids</taxon>
        <taxon>Rosales</taxon>
        <taxon>Rosaceae</taxon>
        <taxon>Amygdaloideae</taxon>
        <taxon>Maleae</taxon>
        <taxon>Pyrus</taxon>
    </lineage>
</organism>
<comment type="caution">
    <text evidence="10">The sequence shown here is derived from an EMBL/GenBank/DDBJ whole genome shotgun (WGS) entry which is preliminary data.</text>
</comment>
<keyword evidence="10" id="KW-0808">Transferase</keyword>
<protein>
    <submittedName>
        <fullName evidence="10">G-type lectin S-receptor-like serine/threonine-protein kinase SD3-1</fullName>
    </submittedName>
</protein>
<dbReference type="Pfam" id="PF01453">
    <property type="entry name" value="B_lectin"/>
    <property type="match status" value="1"/>
</dbReference>
<dbReference type="InterPro" id="IPR001480">
    <property type="entry name" value="Bulb-type_lectin_dom"/>
</dbReference>
<evidence type="ECO:0000256" key="4">
    <source>
        <dbReference type="ARBA" id="ARBA00022989"/>
    </source>
</evidence>
<dbReference type="PANTHER" id="PTHR47974:SF13">
    <property type="entry name" value="G-TYPE LECTIN S-RECEPTOR-LIKE SERINE_THREONINE-PROTEIN KINASE SD3-1"/>
    <property type="match status" value="1"/>
</dbReference>
<feature type="signal peptide" evidence="8">
    <location>
        <begin position="1"/>
        <end position="29"/>
    </location>
</feature>
<dbReference type="GO" id="GO:0016020">
    <property type="term" value="C:membrane"/>
    <property type="evidence" value="ECO:0007669"/>
    <property type="project" value="UniProtKB-SubCell"/>
</dbReference>
<keyword evidence="2" id="KW-0812">Transmembrane</keyword>
<reference evidence="10 11" key="3">
    <citation type="submission" date="2019-11" db="EMBL/GenBank/DDBJ databases">
        <title>A de novo genome assembly of a pear dwarfing rootstock.</title>
        <authorList>
            <person name="Wang F."/>
            <person name="Wang J."/>
            <person name="Li S."/>
            <person name="Zhang Y."/>
            <person name="Fang M."/>
            <person name="Ma L."/>
            <person name="Zhao Y."/>
            <person name="Jiang S."/>
        </authorList>
    </citation>
    <scope>NUCLEOTIDE SEQUENCE [LARGE SCALE GENOMIC DNA]</scope>
    <source>
        <strain evidence="10">S2</strain>
        <tissue evidence="10">Leaf</tissue>
    </source>
</reference>
<accession>A0A5N5G3E8</accession>
<keyword evidence="4" id="KW-1133">Transmembrane helix</keyword>
<proteinExistence type="predicted"/>
<dbReference type="SUPFAM" id="SSF51110">
    <property type="entry name" value="alpha-D-mannose-specific plant lectins"/>
    <property type="match status" value="1"/>
</dbReference>
<keyword evidence="3 8" id="KW-0732">Signal</keyword>
<dbReference type="GO" id="GO:0030246">
    <property type="term" value="F:carbohydrate binding"/>
    <property type="evidence" value="ECO:0007669"/>
    <property type="project" value="UniProtKB-KW"/>
</dbReference>
<keyword evidence="11" id="KW-1185">Reference proteome</keyword>
<sequence>MPELVEHLRKSRLLLCIFVAFLLNTLATSDIPLGSKISVADKNIWISPNGDFAFGFFNRSDQPNYSFGIPDLIIGNNSYAQLTQDGELVLFDSLKGVTAWTSKTRQLSVVSAALNDNGNLVLLNQEKHIVWHSFDTPSDILLPGQSFSTLQTLGAASKNWKADGGDRSKTDATVHNLDSYFQIHAKYVTNAVFFPRFLNVWEAPSAMAKL</sequence>
<keyword evidence="10" id="KW-0675">Receptor</keyword>
<dbReference type="InterPro" id="IPR036426">
    <property type="entry name" value="Bulb-type_lectin_dom_sf"/>
</dbReference>
<evidence type="ECO:0000313" key="10">
    <source>
        <dbReference type="EMBL" id="KAB2608220.1"/>
    </source>
</evidence>
<dbReference type="AlphaFoldDB" id="A0A5N5G3E8"/>
<evidence type="ECO:0000256" key="2">
    <source>
        <dbReference type="ARBA" id="ARBA00022692"/>
    </source>
</evidence>
<evidence type="ECO:0000259" key="9">
    <source>
        <dbReference type="PROSITE" id="PS50927"/>
    </source>
</evidence>
<reference evidence="11" key="2">
    <citation type="submission" date="2019-10" db="EMBL/GenBank/DDBJ databases">
        <title>A de novo genome assembly of a pear dwarfing rootstock.</title>
        <authorList>
            <person name="Wang F."/>
            <person name="Wang J."/>
            <person name="Li S."/>
            <person name="Zhang Y."/>
            <person name="Fang M."/>
            <person name="Ma L."/>
            <person name="Zhao Y."/>
            <person name="Jiang S."/>
        </authorList>
    </citation>
    <scope>NUCLEOTIDE SEQUENCE [LARGE SCALE GENOMIC DNA]</scope>
</reference>
<keyword evidence="6" id="KW-1015">Disulfide bond</keyword>
<keyword evidence="7" id="KW-0325">Glycoprotein</keyword>
<comment type="subcellular location">
    <subcellularLocation>
        <location evidence="1">Membrane</location>
        <topology evidence="1">Single-pass membrane protein</topology>
    </subcellularLocation>
</comment>
<evidence type="ECO:0000256" key="1">
    <source>
        <dbReference type="ARBA" id="ARBA00004167"/>
    </source>
</evidence>
<feature type="chain" id="PRO_5024309695" evidence="8">
    <location>
        <begin position="30"/>
        <end position="210"/>
    </location>
</feature>
<gene>
    <name evidence="10" type="ORF">D8674_011388</name>
</gene>
<evidence type="ECO:0000256" key="6">
    <source>
        <dbReference type="ARBA" id="ARBA00023157"/>
    </source>
</evidence>
<dbReference type="PROSITE" id="PS50927">
    <property type="entry name" value="BULB_LECTIN"/>
    <property type="match status" value="1"/>
</dbReference>
<name>A0A5N5G3E8_9ROSA</name>
<keyword evidence="5" id="KW-0472">Membrane</keyword>
<dbReference type="SMART" id="SM00108">
    <property type="entry name" value="B_lectin"/>
    <property type="match status" value="1"/>
</dbReference>
<dbReference type="Proteomes" id="UP000327157">
    <property type="component" value="Chromosome 14"/>
</dbReference>
<feature type="domain" description="Bulb-type lectin" evidence="9">
    <location>
        <begin position="22"/>
        <end position="135"/>
    </location>
</feature>
<dbReference type="Gene3D" id="2.90.10.10">
    <property type="entry name" value="Bulb-type lectin domain"/>
    <property type="match status" value="1"/>
</dbReference>
<evidence type="ECO:0000256" key="5">
    <source>
        <dbReference type="ARBA" id="ARBA00023136"/>
    </source>
</evidence>
<evidence type="ECO:0000313" key="11">
    <source>
        <dbReference type="Proteomes" id="UP000327157"/>
    </source>
</evidence>